<accession>A0A074LRF4</accession>
<organism evidence="2 3">
    <name type="scientific">Tumebacillus flagellatus</name>
    <dbReference type="NCBI Taxonomy" id="1157490"/>
    <lineage>
        <taxon>Bacteria</taxon>
        <taxon>Bacillati</taxon>
        <taxon>Bacillota</taxon>
        <taxon>Bacilli</taxon>
        <taxon>Bacillales</taxon>
        <taxon>Alicyclobacillaceae</taxon>
        <taxon>Tumebacillus</taxon>
    </lineage>
</organism>
<dbReference type="Gene3D" id="3.40.630.30">
    <property type="match status" value="1"/>
</dbReference>
<dbReference type="PANTHER" id="PTHR43441:SF12">
    <property type="entry name" value="RIBOSOMAL N-ACETYLTRANSFERASE YDAF-RELATED"/>
    <property type="match status" value="1"/>
</dbReference>
<reference evidence="2 3" key="1">
    <citation type="journal article" date="2013" name="Int. J. Syst. Evol. Microbiol.">
        <title>Tumebacillus flagellatus sp. nov., an alpha-amylase/pullulanase-producing bacterium isolated from cassava wastewater.</title>
        <authorList>
            <person name="Wang Q."/>
            <person name="Xie N."/>
            <person name="Qin Y."/>
            <person name="Shen N."/>
            <person name="Zhu J."/>
            <person name="Mi H."/>
            <person name="Huang R."/>
        </authorList>
    </citation>
    <scope>NUCLEOTIDE SEQUENCE [LARGE SCALE GENOMIC DNA]</scope>
    <source>
        <strain evidence="2 3">GST4</strain>
    </source>
</reference>
<dbReference type="GO" id="GO:0005737">
    <property type="term" value="C:cytoplasm"/>
    <property type="evidence" value="ECO:0007669"/>
    <property type="project" value="TreeGrafter"/>
</dbReference>
<protein>
    <recommendedName>
        <fullName evidence="1">N-acetyltransferase domain-containing protein</fullName>
    </recommendedName>
</protein>
<feature type="domain" description="N-acetyltransferase" evidence="1">
    <location>
        <begin position="10"/>
        <end position="176"/>
    </location>
</feature>
<dbReference type="PROSITE" id="PS51186">
    <property type="entry name" value="GNAT"/>
    <property type="match status" value="1"/>
</dbReference>
<dbReference type="InterPro" id="IPR051908">
    <property type="entry name" value="Ribosomal_N-acetyltransferase"/>
</dbReference>
<dbReference type="OrthoDB" id="9799321at2"/>
<dbReference type="STRING" id="1157490.EL26_15165"/>
<dbReference type="eggNOG" id="COG1670">
    <property type="taxonomic scope" value="Bacteria"/>
</dbReference>
<comment type="caution">
    <text evidence="2">The sequence shown here is derived from an EMBL/GenBank/DDBJ whole genome shotgun (WGS) entry which is preliminary data.</text>
</comment>
<evidence type="ECO:0000259" key="1">
    <source>
        <dbReference type="PROSITE" id="PS51186"/>
    </source>
</evidence>
<sequence>MFRCTLQEGVELRLVEEQDAQELFELTDRNRAHLREWLPFVDNTRTTFDSLSFIKMGRRQISDNQGGQFVILVDDKIAGCVGFHGIDWNNRSTSIGYWLAQEYTGRGLMTLATEALCKLAFENYNLNRVEIRVATENYKSQAIPERLGFTREGVLRQREWLYDHYVDHIVYSQLASEWKKS</sequence>
<keyword evidence="3" id="KW-1185">Reference proteome</keyword>
<dbReference type="EMBL" id="JMIR01000022">
    <property type="protein sequence ID" value="KEO82418.1"/>
    <property type="molecule type" value="Genomic_DNA"/>
</dbReference>
<dbReference type="InterPro" id="IPR000182">
    <property type="entry name" value="GNAT_dom"/>
</dbReference>
<dbReference type="CDD" id="cd04301">
    <property type="entry name" value="NAT_SF"/>
    <property type="match status" value="1"/>
</dbReference>
<evidence type="ECO:0000313" key="2">
    <source>
        <dbReference type="EMBL" id="KEO82418.1"/>
    </source>
</evidence>
<proteinExistence type="predicted"/>
<name>A0A074LRF4_9BACL</name>
<dbReference type="Proteomes" id="UP000027931">
    <property type="component" value="Unassembled WGS sequence"/>
</dbReference>
<dbReference type="InterPro" id="IPR016181">
    <property type="entry name" value="Acyl_CoA_acyltransferase"/>
</dbReference>
<dbReference type="GO" id="GO:1990189">
    <property type="term" value="F:protein N-terminal-serine acetyltransferase activity"/>
    <property type="evidence" value="ECO:0007669"/>
    <property type="project" value="TreeGrafter"/>
</dbReference>
<dbReference type="Pfam" id="PF13302">
    <property type="entry name" value="Acetyltransf_3"/>
    <property type="match status" value="1"/>
</dbReference>
<dbReference type="GO" id="GO:0008999">
    <property type="term" value="F:protein-N-terminal-alanine acetyltransferase activity"/>
    <property type="evidence" value="ECO:0007669"/>
    <property type="project" value="TreeGrafter"/>
</dbReference>
<gene>
    <name evidence="2" type="ORF">EL26_15165</name>
</gene>
<evidence type="ECO:0000313" key="3">
    <source>
        <dbReference type="Proteomes" id="UP000027931"/>
    </source>
</evidence>
<dbReference type="SUPFAM" id="SSF55729">
    <property type="entry name" value="Acyl-CoA N-acyltransferases (Nat)"/>
    <property type="match status" value="1"/>
</dbReference>
<dbReference type="PANTHER" id="PTHR43441">
    <property type="entry name" value="RIBOSOMAL-PROTEIN-SERINE ACETYLTRANSFERASE"/>
    <property type="match status" value="1"/>
</dbReference>
<dbReference type="AlphaFoldDB" id="A0A074LRF4"/>